<dbReference type="RefSeq" id="WP_185242892.1">
    <property type="nucleotide sequence ID" value="NZ_AP023213.1"/>
</dbReference>
<keyword evidence="2" id="KW-0472">Membrane</keyword>
<dbReference type="Pfam" id="PF07963">
    <property type="entry name" value="N_methyl"/>
    <property type="match status" value="1"/>
</dbReference>
<gene>
    <name evidence="3" type="ORF">GEOBRER4_n2960</name>
</gene>
<keyword evidence="2" id="KW-1133">Transmembrane helix</keyword>
<name>A0A6S6M997_9BACT</name>
<evidence type="ECO:0000256" key="2">
    <source>
        <dbReference type="SAM" id="Phobius"/>
    </source>
</evidence>
<dbReference type="EMBL" id="AP023213">
    <property type="protein sequence ID" value="BCG48091.1"/>
    <property type="molecule type" value="Genomic_DNA"/>
</dbReference>
<evidence type="ECO:0000313" key="3">
    <source>
        <dbReference type="EMBL" id="BCG48091.1"/>
    </source>
</evidence>
<dbReference type="AlphaFoldDB" id="A0A6S6M997"/>
<proteinExistence type="predicted"/>
<dbReference type="KEGG" id="gbn:GEOBRER4_28410"/>
<protein>
    <submittedName>
        <fullName evidence="3">Predicted secretion system W protein GspG-like</fullName>
    </submittedName>
</protein>
<feature type="region of interest" description="Disordered" evidence="1">
    <location>
        <begin position="121"/>
        <end position="141"/>
    </location>
</feature>
<dbReference type="InterPro" id="IPR012902">
    <property type="entry name" value="N_methyl_site"/>
</dbReference>
<dbReference type="SUPFAM" id="SSF54523">
    <property type="entry name" value="Pili subunits"/>
    <property type="match status" value="2"/>
</dbReference>
<dbReference type="Proteomes" id="UP000515472">
    <property type="component" value="Chromosome"/>
</dbReference>
<evidence type="ECO:0000313" key="4">
    <source>
        <dbReference type="Proteomes" id="UP000515472"/>
    </source>
</evidence>
<dbReference type="Gene3D" id="3.30.700.10">
    <property type="entry name" value="Glycoprotein, Type 4 Pilin"/>
    <property type="match status" value="1"/>
</dbReference>
<reference evidence="3 4" key="1">
    <citation type="submission" date="2020-06" db="EMBL/GenBank/DDBJ databases">
        <title>Interaction of electrochemicaly active bacteria, Geobacter bremensis R4 on different carbon anode.</title>
        <authorList>
            <person name="Meng L."/>
            <person name="Yoshida N."/>
        </authorList>
    </citation>
    <scope>NUCLEOTIDE SEQUENCE [LARGE SCALE GENOMIC DNA]</scope>
    <source>
        <strain evidence="3 4">R4</strain>
    </source>
</reference>
<dbReference type="InterPro" id="IPR045584">
    <property type="entry name" value="Pilin-like"/>
</dbReference>
<dbReference type="PROSITE" id="PS00409">
    <property type="entry name" value="PROKAR_NTER_METHYL"/>
    <property type="match status" value="1"/>
</dbReference>
<feature type="transmembrane region" description="Helical" evidence="2">
    <location>
        <begin position="12"/>
        <end position="32"/>
    </location>
</feature>
<keyword evidence="4" id="KW-1185">Reference proteome</keyword>
<sequence length="164" mass="18732">MWKILEDKRGLSLIELVVTMSILIILSSLILPSAQMASKRSKEIELRRNLREIRAAIDEYKKTYDRGVDEKKIIASLNKPEGYPETLKVLVEGDDVKGYLGYKKKFLRRIPADPFYTPQGDEDGWGLRSHNDEPDSTTWGGEDVFDVYSLSDGTAIDGTKYKDW</sequence>
<keyword evidence="2" id="KW-0812">Transmembrane</keyword>
<accession>A0A6S6M997</accession>
<evidence type="ECO:0000256" key="1">
    <source>
        <dbReference type="SAM" id="MobiDB-lite"/>
    </source>
</evidence>
<dbReference type="NCBIfam" id="TIGR02532">
    <property type="entry name" value="IV_pilin_GFxxxE"/>
    <property type="match status" value="1"/>
</dbReference>
<organism evidence="3 4">
    <name type="scientific">Citrifermentans bremense</name>
    <dbReference type="NCBI Taxonomy" id="60035"/>
    <lineage>
        <taxon>Bacteria</taxon>
        <taxon>Pseudomonadati</taxon>
        <taxon>Thermodesulfobacteriota</taxon>
        <taxon>Desulfuromonadia</taxon>
        <taxon>Geobacterales</taxon>
        <taxon>Geobacteraceae</taxon>
        <taxon>Citrifermentans</taxon>
    </lineage>
</organism>